<dbReference type="CDD" id="cd13121">
    <property type="entry name" value="BF2867_like_C"/>
    <property type="match status" value="1"/>
</dbReference>
<feature type="chain" id="PRO_5047012843" evidence="1">
    <location>
        <begin position="21"/>
        <end position="380"/>
    </location>
</feature>
<dbReference type="PROSITE" id="PS51257">
    <property type="entry name" value="PROKAR_LIPOPROTEIN"/>
    <property type="match status" value="1"/>
</dbReference>
<gene>
    <name evidence="2" type="ORF">H8S77_26525</name>
</gene>
<evidence type="ECO:0000313" key="3">
    <source>
        <dbReference type="Proteomes" id="UP000644010"/>
    </source>
</evidence>
<keyword evidence="1" id="KW-0732">Signal</keyword>
<accession>A0ABR7EB72</accession>
<comment type="caution">
    <text evidence="2">The sequence shown here is derived from an EMBL/GenBank/DDBJ whole genome shotgun (WGS) entry which is preliminary data.</text>
</comment>
<reference evidence="2 3" key="1">
    <citation type="submission" date="2020-08" db="EMBL/GenBank/DDBJ databases">
        <title>Genome public.</title>
        <authorList>
            <person name="Liu C."/>
            <person name="Sun Q."/>
        </authorList>
    </citation>
    <scope>NUCLEOTIDE SEQUENCE [LARGE SCALE GENOMIC DNA]</scope>
    <source>
        <strain evidence="2 3">BX2</strain>
    </source>
</reference>
<name>A0ABR7EB72_9BACT</name>
<evidence type="ECO:0000313" key="2">
    <source>
        <dbReference type="EMBL" id="MBC5646423.1"/>
    </source>
</evidence>
<dbReference type="RefSeq" id="WP_186961891.1">
    <property type="nucleotide sequence ID" value="NZ_JACOOI010000056.1"/>
</dbReference>
<feature type="signal peptide" evidence="1">
    <location>
        <begin position="1"/>
        <end position="20"/>
    </location>
</feature>
<dbReference type="Gene3D" id="2.60.40.2630">
    <property type="match status" value="1"/>
</dbReference>
<dbReference type="Pfam" id="PF13149">
    <property type="entry name" value="Mfa_like_1"/>
    <property type="match status" value="1"/>
</dbReference>
<evidence type="ECO:0000256" key="1">
    <source>
        <dbReference type="SAM" id="SignalP"/>
    </source>
</evidence>
<organism evidence="2 3">
    <name type="scientific">Parabacteroides segnis</name>
    <dbReference type="NCBI Taxonomy" id="2763058"/>
    <lineage>
        <taxon>Bacteria</taxon>
        <taxon>Pseudomonadati</taxon>
        <taxon>Bacteroidota</taxon>
        <taxon>Bacteroidia</taxon>
        <taxon>Bacteroidales</taxon>
        <taxon>Tannerellaceae</taxon>
        <taxon>Parabacteroides</taxon>
    </lineage>
</organism>
<dbReference type="Proteomes" id="UP000644010">
    <property type="component" value="Unassembled WGS sequence"/>
</dbReference>
<protein>
    <submittedName>
        <fullName evidence="2">Fimbrillin family protein</fullName>
    </submittedName>
</protein>
<dbReference type="InterPro" id="IPR025049">
    <property type="entry name" value="Mfa-like_1"/>
</dbReference>
<sequence>MRPNTYLLFFIPLLASLSCARETEGEESSPVSLSPRIAGVSLTRSGINEANEIDAIGFYAVGKDKDDATTYYGTWPAGIYGKYVRTTQSGHTTFIPDNSASTDQALWLVPEKDATIFSCHPVPANGANDIVDAGKLKEDGTPADGTVTISVPVPVIPVVPASTIDLSPILPADGNTDFTTPENDYMYGVAYDENKAEADRFTDSQPVANGNRTGGTVNQSGPSVAIGMKHAFVQLKLILKKGDSYPGTPIVSEVKYARSMQTLTANTKMKLTDGTFLGTTAANAYTYNLVSGSKGKEVETGNDIIITSYALPCAKAASTISLTVDNKDMSIAYGDDPEWVAGKIYTYAVTINGTGLSFSGVSVVSWNAPDDDSNDSSGTL</sequence>
<keyword evidence="3" id="KW-1185">Reference proteome</keyword>
<dbReference type="EMBL" id="JACOOI010000056">
    <property type="protein sequence ID" value="MBC5646423.1"/>
    <property type="molecule type" value="Genomic_DNA"/>
</dbReference>
<proteinExistence type="predicted"/>